<dbReference type="SUPFAM" id="SSF159275">
    <property type="entry name" value="PA1994-like"/>
    <property type="match status" value="1"/>
</dbReference>
<evidence type="ECO:0000313" key="2">
    <source>
        <dbReference type="Proteomes" id="UP001203410"/>
    </source>
</evidence>
<organism evidence="1 2">
    <name type="scientific">Sphingomonas caseinilyticus</name>
    <dbReference type="NCBI Taxonomy" id="2908205"/>
    <lineage>
        <taxon>Bacteria</taxon>
        <taxon>Pseudomonadati</taxon>
        <taxon>Pseudomonadota</taxon>
        <taxon>Alphaproteobacteria</taxon>
        <taxon>Sphingomonadales</taxon>
        <taxon>Sphingomonadaceae</taxon>
        <taxon>Sphingomonas</taxon>
    </lineage>
</organism>
<protein>
    <submittedName>
        <fullName evidence="1">Glycolipid-binding domain-containing protein</fullName>
    </submittedName>
</protein>
<sequence>MIRKWNDGWVLTGFAAFFEQGVTGLHYRLELDSDYSTLRARIEGFREDRAVAHEFRREGAWYLDGTQVAGLDDLVHLDFGFTPATNLQQLRHAGLAEGEEADIPAAWFDIGEPTLVRLPQHYRRLADDRYQYDSPTASYSAVLELAHNGFVRLYPGLWEMEEPR</sequence>
<dbReference type="InterPro" id="IPR009467">
    <property type="entry name" value="Glycolipid-bd_prot_put"/>
</dbReference>
<dbReference type="Proteomes" id="UP001203410">
    <property type="component" value="Unassembled WGS sequence"/>
</dbReference>
<evidence type="ECO:0000313" key="1">
    <source>
        <dbReference type="EMBL" id="MCL6697546.1"/>
    </source>
</evidence>
<gene>
    <name evidence="1" type="ORF">LZ496_01940</name>
</gene>
<accession>A0ABT0RRS4</accession>
<dbReference type="Pfam" id="PF06475">
    <property type="entry name" value="Glycolipid_bind"/>
    <property type="match status" value="1"/>
</dbReference>
<comment type="caution">
    <text evidence="1">The sequence shown here is derived from an EMBL/GenBank/DDBJ whole genome shotgun (WGS) entry which is preliminary data.</text>
</comment>
<reference evidence="1 2" key="1">
    <citation type="submission" date="2022-05" db="EMBL/GenBank/DDBJ databases">
        <authorList>
            <person name="Jo J.-H."/>
            <person name="Im W.-T."/>
        </authorList>
    </citation>
    <scope>NUCLEOTIDE SEQUENCE [LARGE SCALE GENOMIC DNA]</scope>
    <source>
        <strain evidence="1 2">NSE70-1</strain>
    </source>
</reference>
<dbReference type="EMBL" id="JAMGBA010000001">
    <property type="protein sequence ID" value="MCL6697546.1"/>
    <property type="molecule type" value="Genomic_DNA"/>
</dbReference>
<proteinExistence type="predicted"/>
<name>A0ABT0RRS4_9SPHN</name>
<keyword evidence="2" id="KW-1185">Reference proteome</keyword>